<accession>A0A8I1FXX2</accession>
<evidence type="ECO:0000259" key="1">
    <source>
        <dbReference type="PROSITE" id="PS51819"/>
    </source>
</evidence>
<dbReference type="PROSITE" id="PS51819">
    <property type="entry name" value="VOC"/>
    <property type="match status" value="1"/>
</dbReference>
<dbReference type="Proteomes" id="UP000658390">
    <property type="component" value="Unassembled WGS sequence"/>
</dbReference>
<feature type="domain" description="VOC" evidence="1">
    <location>
        <begin position="16"/>
        <end position="135"/>
    </location>
</feature>
<dbReference type="InterPro" id="IPR029068">
    <property type="entry name" value="Glyas_Bleomycin-R_OHBP_Dase"/>
</dbReference>
<dbReference type="InterPro" id="IPR037523">
    <property type="entry name" value="VOC_core"/>
</dbReference>
<proteinExistence type="predicted"/>
<comment type="caution">
    <text evidence="2">The sequence shown here is derived from an EMBL/GenBank/DDBJ whole genome shotgun (WGS) entry which is preliminary data.</text>
</comment>
<gene>
    <name evidence="2" type="ORF">JFT45_26810</name>
</gene>
<dbReference type="RefSeq" id="WP_084929339.1">
    <property type="nucleotide sequence ID" value="NZ_JAEKCZ010000055.1"/>
</dbReference>
<protein>
    <submittedName>
        <fullName evidence="2">VOC family protein</fullName>
    </submittedName>
</protein>
<evidence type="ECO:0000313" key="3">
    <source>
        <dbReference type="Proteomes" id="UP000658390"/>
    </source>
</evidence>
<dbReference type="SUPFAM" id="SSF54593">
    <property type="entry name" value="Glyoxalase/Bleomycin resistance protein/Dihydroxybiphenyl dioxygenase"/>
    <property type="match status" value="1"/>
</dbReference>
<evidence type="ECO:0000313" key="2">
    <source>
        <dbReference type="EMBL" id="MBJ2260103.1"/>
    </source>
</evidence>
<sequence length="151" mass="17080">MNQPAIEAPRKEQFLGMSHGTLECHDIAAARAFRTEFLGLETLRHSAVSFVTWREDRTFYLACVETGEQTGEQGLENRWELSVASDEEVVAAHQEAERQRERWDIRAITPVSVQDGFKWFAVQDADGNWWGVTSRGTDWFDKAFASAGAAQ</sequence>
<organism evidence="2 3">
    <name type="scientific">Pseudomonas psychrophila</name>
    <dbReference type="NCBI Taxonomy" id="122355"/>
    <lineage>
        <taxon>Bacteria</taxon>
        <taxon>Pseudomonadati</taxon>
        <taxon>Pseudomonadota</taxon>
        <taxon>Gammaproteobacteria</taxon>
        <taxon>Pseudomonadales</taxon>
        <taxon>Pseudomonadaceae</taxon>
        <taxon>Pseudomonas</taxon>
    </lineage>
</organism>
<dbReference type="Gene3D" id="3.10.180.10">
    <property type="entry name" value="2,3-Dihydroxybiphenyl 1,2-Dioxygenase, domain 1"/>
    <property type="match status" value="1"/>
</dbReference>
<dbReference type="EMBL" id="JAEKCZ010000055">
    <property type="protein sequence ID" value="MBJ2260103.1"/>
    <property type="molecule type" value="Genomic_DNA"/>
</dbReference>
<dbReference type="CDD" id="cd06587">
    <property type="entry name" value="VOC"/>
    <property type="match status" value="1"/>
</dbReference>
<dbReference type="AlphaFoldDB" id="A0A8I1FXX2"/>
<reference evidence="2" key="1">
    <citation type="submission" date="2020-12" db="EMBL/GenBank/DDBJ databases">
        <title>Antibiotic resistance and phylogeny of Pseudomonas spp. isolated over three decades from chicken meat in the Norwegian food chain.</title>
        <authorList>
            <person name="Moen B."/>
        </authorList>
    </citation>
    <scope>NUCLEOTIDE SEQUENCE</scope>
    <source>
        <strain evidence="2">MF6762</strain>
    </source>
</reference>
<name>A0A8I1FXX2_9PSED</name>